<dbReference type="InterPro" id="IPR000504">
    <property type="entry name" value="RRM_dom"/>
</dbReference>
<evidence type="ECO:0000256" key="1">
    <source>
        <dbReference type="SAM" id="MobiDB-lite"/>
    </source>
</evidence>
<feature type="region of interest" description="Disordered" evidence="1">
    <location>
        <begin position="1"/>
        <end position="23"/>
    </location>
</feature>
<name>A0A150GUX7_GONPE</name>
<reference evidence="4" key="1">
    <citation type="journal article" date="2016" name="Nat. Commun.">
        <title>The Gonium pectorale genome demonstrates co-option of cell cycle regulation during the evolution of multicellularity.</title>
        <authorList>
            <person name="Hanschen E.R."/>
            <person name="Marriage T.N."/>
            <person name="Ferris P.J."/>
            <person name="Hamaji T."/>
            <person name="Toyoda A."/>
            <person name="Fujiyama A."/>
            <person name="Neme R."/>
            <person name="Noguchi H."/>
            <person name="Minakuchi Y."/>
            <person name="Suzuki M."/>
            <person name="Kawai-Toyooka H."/>
            <person name="Smith D.R."/>
            <person name="Sparks H."/>
            <person name="Anderson J."/>
            <person name="Bakaric R."/>
            <person name="Luria V."/>
            <person name="Karger A."/>
            <person name="Kirschner M.W."/>
            <person name="Durand P.M."/>
            <person name="Michod R.E."/>
            <person name="Nozaki H."/>
            <person name="Olson B.J."/>
        </authorList>
    </citation>
    <scope>NUCLEOTIDE SEQUENCE [LARGE SCALE GENOMIC DNA]</scope>
    <source>
        <strain evidence="4">NIES-2863</strain>
    </source>
</reference>
<dbReference type="Proteomes" id="UP000075714">
    <property type="component" value="Unassembled WGS sequence"/>
</dbReference>
<dbReference type="PANTHER" id="PTHR45098">
    <property type="entry name" value="DNAJ DOMAIN CONTAINING PROTEIN, EXPRESSED"/>
    <property type="match status" value="1"/>
</dbReference>
<evidence type="ECO:0000259" key="2">
    <source>
        <dbReference type="Pfam" id="PF00076"/>
    </source>
</evidence>
<gene>
    <name evidence="3" type="ORF">GPECTOR_6g582</name>
</gene>
<sequence length="137" mass="14344">MREELERRERQASSGRSEEELARQRLKVTWDPTCREYSTEELRAVFGTFGGPVQDVVLRDRKKRRKATALVVMPSEAAAAAAAGSVCGDTGEPLLVVPLVAEVADVQDNFGAAAAAASKVAGHGSGGGAPPIPRGSG</sequence>
<dbReference type="OrthoDB" id="442087at2759"/>
<comment type="caution">
    <text evidence="3">The sequence shown here is derived from an EMBL/GenBank/DDBJ whole genome shotgun (WGS) entry which is preliminary data.</text>
</comment>
<accession>A0A150GUX7</accession>
<dbReference type="EMBL" id="LSYV01000007">
    <property type="protein sequence ID" value="KXZ53665.1"/>
    <property type="molecule type" value="Genomic_DNA"/>
</dbReference>
<dbReference type="PANTHER" id="PTHR45098:SF1">
    <property type="entry name" value="DNAJ DOMAIN CONTAINING PROTEIN, EXPRESSED"/>
    <property type="match status" value="1"/>
</dbReference>
<protein>
    <recommendedName>
        <fullName evidence="2">RRM domain-containing protein</fullName>
    </recommendedName>
</protein>
<dbReference type="GO" id="GO:0003723">
    <property type="term" value="F:RNA binding"/>
    <property type="evidence" value="ECO:0007669"/>
    <property type="project" value="InterPro"/>
</dbReference>
<keyword evidence="4" id="KW-1185">Reference proteome</keyword>
<feature type="domain" description="RRM" evidence="2">
    <location>
        <begin position="36"/>
        <end position="83"/>
    </location>
</feature>
<evidence type="ECO:0000313" key="4">
    <source>
        <dbReference type="Proteomes" id="UP000075714"/>
    </source>
</evidence>
<dbReference type="AlphaFoldDB" id="A0A150GUX7"/>
<dbReference type="SUPFAM" id="SSF54928">
    <property type="entry name" value="RNA-binding domain, RBD"/>
    <property type="match status" value="1"/>
</dbReference>
<dbReference type="STRING" id="33097.A0A150GUX7"/>
<dbReference type="Gene3D" id="3.30.70.330">
    <property type="match status" value="1"/>
</dbReference>
<dbReference type="Pfam" id="PF00076">
    <property type="entry name" value="RRM_1"/>
    <property type="match status" value="1"/>
</dbReference>
<proteinExistence type="predicted"/>
<dbReference type="InterPro" id="IPR012677">
    <property type="entry name" value="Nucleotide-bd_a/b_plait_sf"/>
</dbReference>
<evidence type="ECO:0000313" key="3">
    <source>
        <dbReference type="EMBL" id="KXZ53665.1"/>
    </source>
</evidence>
<dbReference type="InterPro" id="IPR035979">
    <property type="entry name" value="RBD_domain_sf"/>
</dbReference>
<organism evidence="3 4">
    <name type="scientific">Gonium pectorale</name>
    <name type="common">Green alga</name>
    <dbReference type="NCBI Taxonomy" id="33097"/>
    <lineage>
        <taxon>Eukaryota</taxon>
        <taxon>Viridiplantae</taxon>
        <taxon>Chlorophyta</taxon>
        <taxon>core chlorophytes</taxon>
        <taxon>Chlorophyceae</taxon>
        <taxon>CS clade</taxon>
        <taxon>Chlamydomonadales</taxon>
        <taxon>Volvocaceae</taxon>
        <taxon>Gonium</taxon>
    </lineage>
</organism>